<proteinExistence type="predicted"/>
<protein>
    <submittedName>
        <fullName evidence="1">OB-fold nucleic acid binding domain-containing protein</fullName>
    </submittedName>
</protein>
<gene>
    <name evidence="1" type="ORF">QI031_05840</name>
</gene>
<sequence length="258" mass="29350">MWHQDLTYSRDEFSNKLTIDIDGPYFPLEKFQKVIENFQGILSELDRTISGTGKPGIEWSISSISSASIHLTAEANLISDEIEHNRASQIITTFVRGLEILQEKPERPTLFNNRALSNARAFSEMLDPENFAEIEFRSDFGRIQVTSSISSHVDEIIQDYHTSYGSIEGQLVSISLANQQSLGIRDFLDNKIIRCYFPDHIFEIAKDALGKRVYVFGKIRQRTHGPKVNITVEELKVLPDSSELPSLMDIFHNIRGES</sequence>
<name>A0AAJ6PAL9_9CYAN</name>
<organism evidence="1 2">
    <name type="scientific">Halotia branconii CENA392</name>
    <dbReference type="NCBI Taxonomy" id="1539056"/>
    <lineage>
        <taxon>Bacteria</taxon>
        <taxon>Bacillati</taxon>
        <taxon>Cyanobacteriota</taxon>
        <taxon>Cyanophyceae</taxon>
        <taxon>Nostocales</taxon>
        <taxon>Nodulariaceae</taxon>
        <taxon>Halotia</taxon>
    </lineage>
</organism>
<dbReference type="RefSeq" id="WP_281484257.1">
    <property type="nucleotide sequence ID" value="NZ_CP124543.1"/>
</dbReference>
<dbReference type="Proteomes" id="UP001223520">
    <property type="component" value="Chromosome"/>
</dbReference>
<keyword evidence="2" id="KW-1185">Reference proteome</keyword>
<dbReference type="AlphaFoldDB" id="A0AAJ6PAL9"/>
<dbReference type="EMBL" id="CP124543">
    <property type="protein sequence ID" value="WGV27014.1"/>
    <property type="molecule type" value="Genomic_DNA"/>
</dbReference>
<evidence type="ECO:0000313" key="1">
    <source>
        <dbReference type="EMBL" id="WGV27014.1"/>
    </source>
</evidence>
<evidence type="ECO:0000313" key="2">
    <source>
        <dbReference type="Proteomes" id="UP001223520"/>
    </source>
</evidence>
<reference evidence="1 2" key="1">
    <citation type="journal article" date="2023" name="Limnol Oceanogr Lett">
        <title>Environmental adaptations by the intertidal Antarctic cyanobacterium Halotia branconii CENA392 as revealed using long-read genome sequencing.</title>
        <authorList>
            <person name="Dextro R.B."/>
            <person name="Delbaje E."/>
            <person name="Freitas P.N.N."/>
            <person name="Geraldes V."/>
            <person name="Pinto E."/>
            <person name="Long P.F."/>
            <person name="Fiore M.F."/>
        </authorList>
    </citation>
    <scope>NUCLEOTIDE SEQUENCE [LARGE SCALE GENOMIC DNA]</scope>
    <source>
        <strain evidence="1 2">CENA392</strain>
    </source>
</reference>
<dbReference type="KEGG" id="hbq:QI031_05840"/>
<accession>A0AAJ6PAL9</accession>